<feature type="compositionally biased region" description="Basic and acidic residues" evidence="1">
    <location>
        <begin position="133"/>
        <end position="143"/>
    </location>
</feature>
<feature type="compositionally biased region" description="Polar residues" evidence="1">
    <location>
        <begin position="175"/>
        <end position="184"/>
    </location>
</feature>
<organism evidence="2">
    <name type="scientific">Spirodela intermedia</name>
    <name type="common">Intermediate duckweed</name>
    <dbReference type="NCBI Taxonomy" id="51605"/>
    <lineage>
        <taxon>Eukaryota</taxon>
        <taxon>Viridiplantae</taxon>
        <taxon>Streptophyta</taxon>
        <taxon>Embryophyta</taxon>
        <taxon>Tracheophyta</taxon>
        <taxon>Spermatophyta</taxon>
        <taxon>Magnoliopsida</taxon>
        <taxon>Liliopsida</taxon>
        <taxon>Araceae</taxon>
        <taxon>Lemnoideae</taxon>
        <taxon>Spirodela</taxon>
    </lineage>
</organism>
<dbReference type="Proteomes" id="UP000663760">
    <property type="component" value="Chromosome 9"/>
</dbReference>
<gene>
    <name evidence="2" type="ORF">SI7747_09011041</name>
    <name evidence="3" type="ORF">SI8410_09011929</name>
</gene>
<feature type="region of interest" description="Disordered" evidence="1">
    <location>
        <begin position="121"/>
        <end position="147"/>
    </location>
</feature>
<proteinExistence type="predicted"/>
<name>A0A7I8J5F0_SPIIN</name>
<dbReference type="AlphaFoldDB" id="A0A7I8J5F0"/>
<dbReference type="EMBL" id="LR746272">
    <property type="protein sequence ID" value="CAA7401251.1"/>
    <property type="molecule type" value="Genomic_DNA"/>
</dbReference>
<sequence>MRMALRLTRSYCVPVEERIEATTQSSSFVPSFRLRQCLWMTESDEGDVVVDVEYPGQLGSFFERLLYCRCVAIYLAKQSTADYGQDRRSYGFAEIHRFAELLRRNEGRYYHRLDEAESDAHDGPVRLRQLPEGPRERERERETSMSPWPCRSRVHTLKVNSRSETDVASSPCKAGTTSYGVIAR</sequence>
<feature type="region of interest" description="Disordered" evidence="1">
    <location>
        <begin position="161"/>
        <end position="184"/>
    </location>
</feature>
<protein>
    <submittedName>
        <fullName evidence="2">Uncharacterized protein</fullName>
    </submittedName>
</protein>
<reference evidence="2" key="1">
    <citation type="submission" date="2019-12" db="EMBL/GenBank/DDBJ databases">
        <authorList>
            <person name="Scholz U."/>
            <person name="Mascher M."/>
            <person name="Fiebig A."/>
        </authorList>
    </citation>
    <scope>NUCLEOTIDE SEQUENCE</scope>
</reference>
<evidence type="ECO:0000313" key="4">
    <source>
        <dbReference type="Proteomes" id="UP000663760"/>
    </source>
</evidence>
<dbReference type="EMBL" id="LR743596">
    <property type="protein sequence ID" value="CAA2625270.1"/>
    <property type="molecule type" value="Genomic_DNA"/>
</dbReference>
<evidence type="ECO:0000313" key="2">
    <source>
        <dbReference type="EMBL" id="CAA2625270.1"/>
    </source>
</evidence>
<evidence type="ECO:0000313" key="3">
    <source>
        <dbReference type="EMBL" id="CAA7401251.1"/>
    </source>
</evidence>
<keyword evidence="4" id="KW-1185">Reference proteome</keyword>
<accession>A0A7I8J5F0</accession>
<evidence type="ECO:0000256" key="1">
    <source>
        <dbReference type="SAM" id="MobiDB-lite"/>
    </source>
</evidence>